<keyword evidence="1" id="KW-0677">Repeat</keyword>
<feature type="repeat" description="TPR" evidence="3">
    <location>
        <begin position="103"/>
        <end position="136"/>
    </location>
</feature>
<evidence type="ECO:0000256" key="3">
    <source>
        <dbReference type="PROSITE-ProRule" id="PRU00339"/>
    </source>
</evidence>
<sequence length="185" mass="21568">MRIMSLLYIGIKNNDWLLVYGFFGFLLFLLWVCLEPTLDILARFFLRHNHFSIALKFANCSIFIFGKDLYILTVKGSALNMLKRYDEALISLEESQKLGYDHPFLYANLGYCNNYLGNYEKALDYFKSASEIDPNEFGYLYSISRISIGLGNYDEALRYINQARELNENNELLDELIEDINNLSD</sequence>
<dbReference type="InterPro" id="IPR019734">
    <property type="entry name" value="TPR_rpt"/>
</dbReference>
<evidence type="ECO:0000256" key="4">
    <source>
        <dbReference type="SAM" id="Coils"/>
    </source>
</evidence>
<feature type="repeat" description="TPR" evidence="3">
    <location>
        <begin position="137"/>
        <end position="170"/>
    </location>
</feature>
<dbReference type="PANTHER" id="PTHR44943">
    <property type="entry name" value="CELLULOSE SYNTHASE OPERON PROTEIN C"/>
    <property type="match status" value="1"/>
</dbReference>
<dbReference type="AlphaFoldDB" id="A0A8T3V8J0"/>
<feature type="transmembrane region" description="Helical" evidence="5">
    <location>
        <begin position="16"/>
        <end position="34"/>
    </location>
</feature>
<dbReference type="SUPFAM" id="SSF48452">
    <property type="entry name" value="TPR-like"/>
    <property type="match status" value="1"/>
</dbReference>
<organism evidence="6 7">
    <name type="scientific">Methanobrevibacter thaueri</name>
    <dbReference type="NCBI Taxonomy" id="190975"/>
    <lineage>
        <taxon>Archaea</taxon>
        <taxon>Methanobacteriati</taxon>
        <taxon>Methanobacteriota</taxon>
        <taxon>Methanomada group</taxon>
        <taxon>Methanobacteria</taxon>
        <taxon>Methanobacteriales</taxon>
        <taxon>Methanobacteriaceae</taxon>
        <taxon>Methanobrevibacter</taxon>
    </lineage>
</organism>
<gene>
    <name evidence="6" type="ORF">E7Z79_09225</name>
</gene>
<evidence type="ECO:0000313" key="7">
    <source>
        <dbReference type="Proteomes" id="UP000783037"/>
    </source>
</evidence>
<dbReference type="EMBL" id="SUTK01000083">
    <property type="protein sequence ID" value="MBE6502601.1"/>
    <property type="molecule type" value="Genomic_DNA"/>
</dbReference>
<dbReference type="Proteomes" id="UP000783037">
    <property type="component" value="Unassembled WGS sequence"/>
</dbReference>
<keyword evidence="5" id="KW-0812">Transmembrane</keyword>
<dbReference type="InterPro" id="IPR051685">
    <property type="entry name" value="Ycf3/AcsC/BcsC/TPR_MFPF"/>
</dbReference>
<keyword evidence="2 3" id="KW-0802">TPR repeat</keyword>
<name>A0A8T3V8J0_9EURY</name>
<keyword evidence="4" id="KW-0175">Coiled coil</keyword>
<keyword evidence="5" id="KW-0472">Membrane</keyword>
<dbReference type="PROSITE" id="PS50005">
    <property type="entry name" value="TPR"/>
    <property type="match status" value="2"/>
</dbReference>
<evidence type="ECO:0000256" key="5">
    <source>
        <dbReference type="SAM" id="Phobius"/>
    </source>
</evidence>
<feature type="coiled-coil region" evidence="4">
    <location>
        <begin position="156"/>
        <end position="183"/>
    </location>
</feature>
<evidence type="ECO:0000256" key="1">
    <source>
        <dbReference type="ARBA" id="ARBA00022737"/>
    </source>
</evidence>
<dbReference type="InterPro" id="IPR013105">
    <property type="entry name" value="TPR_2"/>
</dbReference>
<dbReference type="Pfam" id="PF07719">
    <property type="entry name" value="TPR_2"/>
    <property type="match status" value="1"/>
</dbReference>
<dbReference type="Pfam" id="PF00515">
    <property type="entry name" value="TPR_1"/>
    <property type="match status" value="1"/>
</dbReference>
<evidence type="ECO:0000256" key="2">
    <source>
        <dbReference type="ARBA" id="ARBA00022803"/>
    </source>
</evidence>
<accession>A0A8T3V8J0</accession>
<proteinExistence type="predicted"/>
<protein>
    <submittedName>
        <fullName evidence="6">Tetratricopeptide repeat protein</fullName>
    </submittedName>
</protein>
<dbReference type="PANTHER" id="PTHR44943:SF8">
    <property type="entry name" value="TPR REPEAT-CONTAINING PROTEIN MJ0263"/>
    <property type="match status" value="1"/>
</dbReference>
<comment type="caution">
    <text evidence="6">The sequence shown here is derived from an EMBL/GenBank/DDBJ whole genome shotgun (WGS) entry which is preliminary data.</text>
</comment>
<keyword evidence="5" id="KW-1133">Transmembrane helix</keyword>
<dbReference type="PROSITE" id="PS50293">
    <property type="entry name" value="TPR_REGION"/>
    <property type="match status" value="1"/>
</dbReference>
<dbReference type="SMART" id="SM00028">
    <property type="entry name" value="TPR"/>
    <property type="match status" value="3"/>
</dbReference>
<reference evidence="6" key="1">
    <citation type="submission" date="2019-04" db="EMBL/GenBank/DDBJ databases">
        <title>Evolution of Biomass-Degrading Anaerobic Consortia Revealed by Metagenomics.</title>
        <authorList>
            <person name="Peng X."/>
        </authorList>
    </citation>
    <scope>NUCLEOTIDE SEQUENCE</scope>
    <source>
        <strain evidence="6">SIG18</strain>
    </source>
</reference>
<dbReference type="InterPro" id="IPR011990">
    <property type="entry name" value="TPR-like_helical_dom_sf"/>
</dbReference>
<dbReference type="Gene3D" id="1.25.40.10">
    <property type="entry name" value="Tetratricopeptide repeat domain"/>
    <property type="match status" value="1"/>
</dbReference>
<evidence type="ECO:0000313" key="6">
    <source>
        <dbReference type="EMBL" id="MBE6502601.1"/>
    </source>
</evidence>